<accession>A0A0V0THZ6</accession>
<comment type="caution">
    <text evidence="1">The sequence shown here is derived from an EMBL/GenBank/DDBJ whole genome shotgun (WGS) entry which is preliminary data.</text>
</comment>
<dbReference type="Proteomes" id="UP000055048">
    <property type="component" value="Unassembled WGS sequence"/>
</dbReference>
<evidence type="ECO:0000313" key="2">
    <source>
        <dbReference type="Proteomes" id="UP000055048"/>
    </source>
</evidence>
<dbReference type="AlphaFoldDB" id="A0A0V0THZ6"/>
<organism evidence="1 2">
    <name type="scientific">Trichinella murrelli</name>
    <dbReference type="NCBI Taxonomy" id="144512"/>
    <lineage>
        <taxon>Eukaryota</taxon>
        <taxon>Metazoa</taxon>
        <taxon>Ecdysozoa</taxon>
        <taxon>Nematoda</taxon>
        <taxon>Enoplea</taxon>
        <taxon>Dorylaimia</taxon>
        <taxon>Trichinellida</taxon>
        <taxon>Trichinellidae</taxon>
        <taxon>Trichinella</taxon>
    </lineage>
</organism>
<dbReference type="EMBL" id="JYDJ01000263">
    <property type="protein sequence ID" value="KRX38542.1"/>
    <property type="molecule type" value="Genomic_DNA"/>
</dbReference>
<keyword evidence="2" id="KW-1185">Reference proteome</keyword>
<gene>
    <name evidence="1" type="ORF">T05_14668</name>
</gene>
<reference evidence="1 2" key="1">
    <citation type="submission" date="2015-01" db="EMBL/GenBank/DDBJ databases">
        <title>Evolution of Trichinella species and genotypes.</title>
        <authorList>
            <person name="Korhonen P.K."/>
            <person name="Edoardo P."/>
            <person name="Giuseppe L.R."/>
            <person name="Gasser R.B."/>
        </authorList>
    </citation>
    <scope>NUCLEOTIDE SEQUENCE [LARGE SCALE GENOMIC DNA]</scope>
    <source>
        <strain evidence="1">ISS417</strain>
    </source>
</reference>
<name>A0A0V0THZ6_9BILA</name>
<proteinExistence type="predicted"/>
<sequence>MNPSSLYRSQFSLSLCTECQRFPFPPFSISATSTKPIFHHLSAYPITNDKISMQNDNRAARQHAEICPIEQL</sequence>
<evidence type="ECO:0000313" key="1">
    <source>
        <dbReference type="EMBL" id="KRX38542.1"/>
    </source>
</evidence>
<protein>
    <submittedName>
        <fullName evidence="1">Uncharacterized protein</fullName>
    </submittedName>
</protein>